<dbReference type="AlphaFoldDB" id="A0A0M9G4P2"/>
<dbReference type="FunFam" id="2.160.10.10:FF:000015">
    <property type="entry name" value="Serine acetyltransferase, plasmid"/>
    <property type="match status" value="1"/>
</dbReference>
<keyword evidence="3" id="KW-0028">Amino-acid biosynthesis</keyword>
<dbReference type="GO" id="GO:0008652">
    <property type="term" value="P:amino acid biosynthetic process"/>
    <property type="evidence" value="ECO:0007669"/>
    <property type="project" value="UniProtKB-KW"/>
</dbReference>
<dbReference type="VEuPathDB" id="TriTrypDB:LpyrH10_05_3070"/>
<dbReference type="EC" id="2.3.1.30" evidence="2"/>
<evidence type="ECO:0000256" key="5">
    <source>
        <dbReference type="ARBA" id="ARBA00023315"/>
    </source>
</evidence>
<dbReference type="OrthoDB" id="25818at2759"/>
<sequence>MKRLDRIREALEQLNPTPPQVDASVFQPHISPRILGELVECFFYIFFPECTNPPSQTTPTYTQADAMMEWVLGHVADTLTAQIYFAFVLHGDTQAVLDTTKFRPLNTSQRTQLNWNGASSKTLTLFSMEGSNHHSSNGNGNAHDQEVDNTSDFLIHKVLAKRTGANKLPNLVQCDIPVADDTKRESVMPASDNNYSGGQNHVFLANCKRKADAIVSKFLTERLAHVRWLLHTDVEAIFKGDVAASSPSEVVLCYPGLRCMVHQRVAHQLHLLGVPQNFTRMLTELAHSRTGIDIHPHTSIGHHFFMDHGTGIVIGATAIIGNYVSVYQGVTLGARSFPTDKKTGEKIRDLPRHPIIEDGVTLYANAVVLGRVTIGERSTIGGNCWVVRDVPPFSSIVQKAAHVLQPHERMFLENFGSGI</sequence>
<evidence type="ECO:0000313" key="6">
    <source>
        <dbReference type="EMBL" id="KPA82360.1"/>
    </source>
</evidence>
<dbReference type="EMBL" id="LGTL01000005">
    <property type="protein sequence ID" value="KPA82360.1"/>
    <property type="molecule type" value="Genomic_DNA"/>
</dbReference>
<evidence type="ECO:0000313" key="7">
    <source>
        <dbReference type="Proteomes" id="UP000037923"/>
    </source>
</evidence>
<protein>
    <recommendedName>
        <fullName evidence="2">serine O-acetyltransferase</fullName>
        <ecNumber evidence="2">2.3.1.30</ecNumber>
    </recommendedName>
</protein>
<dbReference type="Proteomes" id="UP000037923">
    <property type="component" value="Unassembled WGS sequence"/>
</dbReference>
<evidence type="ECO:0000256" key="4">
    <source>
        <dbReference type="ARBA" id="ARBA00022679"/>
    </source>
</evidence>
<dbReference type="InterPro" id="IPR001451">
    <property type="entry name" value="Hexapep"/>
</dbReference>
<dbReference type="SUPFAM" id="SSF51161">
    <property type="entry name" value="Trimeric LpxA-like enzymes"/>
    <property type="match status" value="1"/>
</dbReference>
<comment type="similarity">
    <text evidence="1">Belongs to the transferase hexapeptide repeat family.</text>
</comment>
<dbReference type="RefSeq" id="XP_015660799.1">
    <property type="nucleotide sequence ID" value="XM_015800792.1"/>
</dbReference>
<comment type="caution">
    <text evidence="6">The sequence shown here is derived from an EMBL/GenBank/DDBJ whole genome shotgun (WGS) entry which is preliminary data.</text>
</comment>
<keyword evidence="4 6" id="KW-0808">Transferase</keyword>
<dbReference type="InterPro" id="IPR045304">
    <property type="entry name" value="LbH_SAT"/>
</dbReference>
<reference evidence="6 7" key="1">
    <citation type="submission" date="2015-07" db="EMBL/GenBank/DDBJ databases">
        <title>High-quality genome of monoxenous trypanosomatid Leptomonas pyrrhocoris.</title>
        <authorList>
            <person name="Flegontov P."/>
            <person name="Butenko A."/>
            <person name="Firsov S."/>
            <person name="Vlcek C."/>
            <person name="Logacheva M.D."/>
            <person name="Field M."/>
            <person name="Filatov D."/>
            <person name="Flegontova O."/>
            <person name="Gerasimov E."/>
            <person name="Jackson A.P."/>
            <person name="Kelly S."/>
            <person name="Opperdoes F."/>
            <person name="O'Reilly A."/>
            <person name="Votypka J."/>
            <person name="Yurchenko V."/>
            <person name="Lukes J."/>
        </authorList>
    </citation>
    <scope>NUCLEOTIDE SEQUENCE [LARGE SCALE GENOMIC DNA]</scope>
    <source>
        <strain evidence="6">H10</strain>
    </source>
</reference>
<evidence type="ECO:0000256" key="1">
    <source>
        <dbReference type="ARBA" id="ARBA00007274"/>
    </source>
</evidence>
<dbReference type="GO" id="GO:0009001">
    <property type="term" value="F:serine O-acetyltransferase activity"/>
    <property type="evidence" value="ECO:0007669"/>
    <property type="project" value="UniProtKB-EC"/>
</dbReference>
<name>A0A0M9G4P2_LEPPY</name>
<gene>
    <name evidence="6" type="ORF">ABB37_03447</name>
</gene>
<organism evidence="6 7">
    <name type="scientific">Leptomonas pyrrhocoris</name>
    <name type="common">Firebug parasite</name>
    <dbReference type="NCBI Taxonomy" id="157538"/>
    <lineage>
        <taxon>Eukaryota</taxon>
        <taxon>Discoba</taxon>
        <taxon>Euglenozoa</taxon>
        <taxon>Kinetoplastea</taxon>
        <taxon>Metakinetoplastina</taxon>
        <taxon>Trypanosomatida</taxon>
        <taxon>Trypanosomatidae</taxon>
        <taxon>Leishmaniinae</taxon>
        <taxon>Leptomonas</taxon>
    </lineage>
</organism>
<dbReference type="InterPro" id="IPR011004">
    <property type="entry name" value="Trimer_LpxA-like_sf"/>
</dbReference>
<evidence type="ECO:0000256" key="3">
    <source>
        <dbReference type="ARBA" id="ARBA00022605"/>
    </source>
</evidence>
<proteinExistence type="inferred from homology"/>
<dbReference type="InterPro" id="IPR042122">
    <property type="entry name" value="Ser_AcTrfase_N_sf"/>
</dbReference>
<dbReference type="Gene3D" id="2.160.10.10">
    <property type="entry name" value="Hexapeptide repeat proteins"/>
    <property type="match status" value="1"/>
</dbReference>
<dbReference type="Gene3D" id="1.10.3130.10">
    <property type="entry name" value="serine acetyltransferase, domain 1"/>
    <property type="match status" value="1"/>
</dbReference>
<dbReference type="OMA" id="TIGGNCW"/>
<dbReference type="Pfam" id="PF00132">
    <property type="entry name" value="Hexapep"/>
    <property type="match status" value="1"/>
</dbReference>
<dbReference type="CDD" id="cd03354">
    <property type="entry name" value="LbH_SAT"/>
    <property type="match status" value="1"/>
</dbReference>
<evidence type="ECO:0000256" key="2">
    <source>
        <dbReference type="ARBA" id="ARBA00013266"/>
    </source>
</evidence>
<accession>A0A0M9G4P2</accession>
<dbReference type="GeneID" id="26903738"/>
<keyword evidence="7" id="KW-1185">Reference proteome</keyword>
<dbReference type="PANTHER" id="PTHR42811">
    <property type="entry name" value="SERINE ACETYLTRANSFERASE"/>
    <property type="match status" value="1"/>
</dbReference>
<keyword evidence="5" id="KW-0012">Acyltransferase</keyword>